<dbReference type="PANTHER" id="PTHR35910">
    <property type="entry name" value="2EXR DOMAIN-CONTAINING PROTEIN"/>
    <property type="match status" value="1"/>
</dbReference>
<keyword evidence="3" id="KW-1185">Reference proteome</keyword>
<feature type="domain" description="2EXR" evidence="1">
    <location>
        <begin position="39"/>
        <end position="158"/>
    </location>
</feature>
<sequence length="418" mass="47551">MQQSHPDTTPLPVKKQYRPLKMGTNSFHASLPASRPPTFTCFPKLPCELQLMVWEFALPHRTVYIDVHDVLRSRLRQPPHFPPSISRACRDAHTIATKTGRWLWVGRASDMQQLQQLQRTDRENVSGITTTTTTTMCTNPIRNLRKNILWFDIARDTLLTSNLLLWPQDTKANPVAVEIPVGDVTVTRSLYFDILAEVVPRIWHLDLSKSQLLHFRMLPPPLEELVFQSDKTPPKSPVDLRLWPGYATTTTPTTTPTTPTPAAATAAEIAYADCDLTIAITRPLAPKAHAEFFPEGSTTREKLGRLWHAYASTQDFGRGGSTEAGTARGRTDLDAWRCLEDLWADPAKRSDVFESKRRALAFKWLRLNWMKLTRSERREFGVRGAARLMEKEGGLRRSRLYDFKDSMNVATWVFGLCE</sequence>
<dbReference type="KEGG" id="ela:UCREL1_11688"/>
<reference evidence="3" key="1">
    <citation type="journal article" date="2013" name="Genome Announc.">
        <title>Draft genome sequence of the grapevine dieback fungus Eutypa lata UCR-EL1.</title>
        <authorList>
            <person name="Blanco-Ulate B."/>
            <person name="Rolshausen P.E."/>
            <person name="Cantu D."/>
        </authorList>
    </citation>
    <scope>NUCLEOTIDE SEQUENCE [LARGE SCALE GENOMIC DNA]</scope>
    <source>
        <strain evidence="3">UCR-EL1</strain>
    </source>
</reference>
<protein>
    <recommendedName>
        <fullName evidence="1">2EXR domain-containing protein</fullName>
    </recommendedName>
</protein>
<accession>M7T419</accession>
<dbReference type="STRING" id="1287681.M7T419"/>
<evidence type="ECO:0000313" key="3">
    <source>
        <dbReference type="Proteomes" id="UP000012174"/>
    </source>
</evidence>
<dbReference type="Proteomes" id="UP000012174">
    <property type="component" value="Unassembled WGS sequence"/>
</dbReference>
<proteinExistence type="predicted"/>
<name>M7T419_EUTLA</name>
<dbReference type="OrthoDB" id="3473305at2759"/>
<dbReference type="PANTHER" id="PTHR35910:SF6">
    <property type="entry name" value="2EXR DOMAIN-CONTAINING PROTEIN"/>
    <property type="match status" value="1"/>
</dbReference>
<dbReference type="HOGENOM" id="CLU_657258_0_0_1"/>
<evidence type="ECO:0000259" key="1">
    <source>
        <dbReference type="Pfam" id="PF20150"/>
    </source>
</evidence>
<dbReference type="InterPro" id="IPR045518">
    <property type="entry name" value="2EXR"/>
</dbReference>
<dbReference type="EMBL" id="KB707639">
    <property type="protein sequence ID" value="EMR61385.1"/>
    <property type="molecule type" value="Genomic_DNA"/>
</dbReference>
<evidence type="ECO:0000313" key="2">
    <source>
        <dbReference type="EMBL" id="EMR61385.1"/>
    </source>
</evidence>
<dbReference type="Pfam" id="PF20150">
    <property type="entry name" value="2EXR"/>
    <property type="match status" value="1"/>
</dbReference>
<gene>
    <name evidence="2" type="ORF">UCREL1_11688</name>
</gene>
<organism evidence="2 3">
    <name type="scientific">Eutypa lata (strain UCR-EL1)</name>
    <name type="common">Grapevine dieback disease fungus</name>
    <name type="synonym">Eutypa armeniacae</name>
    <dbReference type="NCBI Taxonomy" id="1287681"/>
    <lineage>
        <taxon>Eukaryota</taxon>
        <taxon>Fungi</taxon>
        <taxon>Dikarya</taxon>
        <taxon>Ascomycota</taxon>
        <taxon>Pezizomycotina</taxon>
        <taxon>Sordariomycetes</taxon>
        <taxon>Xylariomycetidae</taxon>
        <taxon>Xylariales</taxon>
        <taxon>Diatrypaceae</taxon>
        <taxon>Eutypa</taxon>
    </lineage>
</organism>
<dbReference type="AlphaFoldDB" id="M7T419"/>